<dbReference type="VEuPathDB" id="VectorBase:AAEL012423"/>
<accession>A0A0P6ITM6</accession>
<protein>
    <submittedName>
        <fullName evidence="3">Putative salivary mucin 6</fullName>
    </submittedName>
</protein>
<name>A0A0P6ITM6_AEDAE</name>
<organism evidence="3">
    <name type="scientific">Aedes aegypti</name>
    <name type="common">Yellowfever mosquito</name>
    <name type="synonym">Culex aegypti</name>
    <dbReference type="NCBI Taxonomy" id="7159"/>
    <lineage>
        <taxon>Eukaryota</taxon>
        <taxon>Metazoa</taxon>
        <taxon>Ecdysozoa</taxon>
        <taxon>Arthropoda</taxon>
        <taxon>Hexapoda</taxon>
        <taxon>Insecta</taxon>
        <taxon>Pterygota</taxon>
        <taxon>Neoptera</taxon>
        <taxon>Endopterygota</taxon>
        <taxon>Diptera</taxon>
        <taxon>Nematocera</taxon>
        <taxon>Culicoidea</taxon>
        <taxon>Culicidae</taxon>
        <taxon>Culicinae</taxon>
        <taxon>Aedini</taxon>
        <taxon>Aedes</taxon>
        <taxon>Stegomyia</taxon>
    </lineage>
</organism>
<evidence type="ECO:0000313" key="3">
    <source>
        <dbReference type="EMBL" id="JAN95078.1"/>
    </source>
</evidence>
<evidence type="ECO:0000256" key="1">
    <source>
        <dbReference type="SAM" id="MobiDB-lite"/>
    </source>
</evidence>
<dbReference type="EMBL" id="GDUN01000841">
    <property type="protein sequence ID" value="JAN95078.1"/>
    <property type="molecule type" value="mRNA"/>
</dbReference>
<dbReference type="AlphaFoldDB" id="A0A0P6ITM6"/>
<feature type="chain" id="PRO_5006128216" evidence="2">
    <location>
        <begin position="26"/>
        <end position="130"/>
    </location>
</feature>
<feature type="region of interest" description="Disordered" evidence="1">
    <location>
        <begin position="43"/>
        <end position="63"/>
    </location>
</feature>
<keyword evidence="2" id="KW-0732">Signal</keyword>
<proteinExistence type="evidence at transcript level"/>
<feature type="compositionally biased region" description="Polar residues" evidence="1">
    <location>
        <begin position="51"/>
        <end position="63"/>
    </location>
</feature>
<sequence>MVSSKTFFLGLVICLALVQWNNAKARNGAFRKQIQALTLQKIAKDQGIEPPSQNDTNPRATLRQRLQQKIVDDFAKQLGLSNTTSAAGNSTSDSSNSTTESSNSSSGGSNSTPSSSNSTSSNSNSTENSG</sequence>
<feature type="region of interest" description="Disordered" evidence="1">
    <location>
        <begin position="81"/>
        <end position="130"/>
    </location>
</feature>
<feature type="signal peptide" evidence="2">
    <location>
        <begin position="1"/>
        <end position="25"/>
    </location>
</feature>
<reference evidence="3" key="1">
    <citation type="journal article" date="2016" name="PLoS ONE">
        <title>A Deep Insight into the Sialome of Male and Female Aedes aegypti Mosquitoes.</title>
        <authorList>
            <person name="Ribeiro J.M."/>
            <person name="Martin-Martin I."/>
            <person name="Arca B."/>
            <person name="Calvo E."/>
        </authorList>
    </citation>
    <scope>NUCLEOTIDE SEQUENCE</scope>
    <source>
        <strain evidence="3">Liverpool</strain>
        <tissue evidence="3">Salivary glands</tissue>
    </source>
</reference>
<evidence type="ECO:0000256" key="2">
    <source>
        <dbReference type="SAM" id="SignalP"/>
    </source>
</evidence>